<organism evidence="5 6">
    <name type="scientific">Aminobacter aganoensis</name>
    <dbReference type="NCBI Taxonomy" id="83264"/>
    <lineage>
        <taxon>Bacteria</taxon>
        <taxon>Pseudomonadati</taxon>
        <taxon>Pseudomonadota</taxon>
        <taxon>Alphaproteobacteria</taxon>
        <taxon>Hyphomicrobiales</taxon>
        <taxon>Phyllobacteriaceae</taxon>
        <taxon>Aminobacter</taxon>
    </lineage>
</organism>
<keyword evidence="5" id="KW-0808">Transferase</keyword>
<protein>
    <submittedName>
        <fullName evidence="5">Transketolase</fullName>
        <ecNumber evidence="5">2.2.1.1</ecNumber>
    </submittedName>
</protein>
<comment type="caution">
    <text evidence="5">The sequence shown here is derived from an EMBL/GenBank/DDBJ whole genome shotgun (WGS) entry which is preliminary data.</text>
</comment>
<evidence type="ECO:0000256" key="3">
    <source>
        <dbReference type="ARBA" id="ARBA00023052"/>
    </source>
</evidence>
<name>A0A7X0F625_9HYPH</name>
<evidence type="ECO:0000313" key="6">
    <source>
        <dbReference type="Proteomes" id="UP000536262"/>
    </source>
</evidence>
<dbReference type="PANTHER" id="PTHR47514:SF1">
    <property type="entry name" value="TRANSKETOLASE N-TERMINAL SECTION-RELATED"/>
    <property type="match status" value="1"/>
</dbReference>
<comment type="similarity">
    <text evidence="2">Belongs to the transketolase family.</text>
</comment>
<dbReference type="GO" id="GO:0004802">
    <property type="term" value="F:transketolase activity"/>
    <property type="evidence" value="ECO:0007669"/>
    <property type="project" value="UniProtKB-EC"/>
</dbReference>
<evidence type="ECO:0000313" key="5">
    <source>
        <dbReference type="EMBL" id="MBB6353769.1"/>
    </source>
</evidence>
<dbReference type="Pfam" id="PF00456">
    <property type="entry name" value="Transketolase_N"/>
    <property type="match status" value="1"/>
</dbReference>
<dbReference type="PANTHER" id="PTHR47514">
    <property type="entry name" value="TRANSKETOLASE N-TERMINAL SECTION-RELATED"/>
    <property type="match status" value="1"/>
</dbReference>
<gene>
    <name evidence="5" type="ORF">GGR00_001537</name>
</gene>
<sequence length="245" mass="26347">MTIARGMSYLGQACSAAEILSAIHVQSMDRGRGDGFVLSPSHYALPLWAMLVALGELSEDEFNTFQQDGSPLDLIPSGEVPGTIFSIGSLGQGLSQAVGLALARRLRGEQGKIFVLVSDGELQEGQTWEALMTCGHYQLVNLVILFDLNDSQVDGSVDRVMRIDPVVEKLQAFGLDAAEIDGHDLHAIANAIEAGDGKRTRAIACRTCIWKGIPSLSHREKLHMVSFTKDEAELARNDLAKGASA</sequence>
<evidence type="ECO:0000256" key="1">
    <source>
        <dbReference type="ARBA" id="ARBA00001964"/>
    </source>
</evidence>
<reference evidence="5 6" key="1">
    <citation type="submission" date="2020-08" db="EMBL/GenBank/DDBJ databases">
        <title>Genomic Encyclopedia of Type Strains, Phase IV (KMG-IV): sequencing the most valuable type-strain genomes for metagenomic binning, comparative biology and taxonomic classification.</title>
        <authorList>
            <person name="Goeker M."/>
        </authorList>
    </citation>
    <scope>NUCLEOTIDE SEQUENCE [LARGE SCALE GENOMIC DNA]</scope>
    <source>
        <strain evidence="5 6">DSM 7051</strain>
    </source>
</reference>
<accession>A0A7X0F625</accession>
<comment type="cofactor">
    <cofactor evidence="1">
        <name>thiamine diphosphate</name>
        <dbReference type="ChEBI" id="CHEBI:58937"/>
    </cofactor>
</comment>
<dbReference type="Proteomes" id="UP000536262">
    <property type="component" value="Unassembled WGS sequence"/>
</dbReference>
<dbReference type="Gene3D" id="3.40.50.970">
    <property type="match status" value="1"/>
</dbReference>
<keyword evidence="6" id="KW-1185">Reference proteome</keyword>
<feature type="domain" description="Transketolase N-terminal" evidence="4">
    <location>
        <begin position="34"/>
        <end position="239"/>
    </location>
</feature>
<proteinExistence type="inferred from homology"/>
<dbReference type="EC" id="2.2.1.1" evidence="5"/>
<dbReference type="InterPro" id="IPR005474">
    <property type="entry name" value="Transketolase_N"/>
</dbReference>
<keyword evidence="3" id="KW-0786">Thiamine pyrophosphate</keyword>
<dbReference type="SUPFAM" id="SSF52518">
    <property type="entry name" value="Thiamin diphosphate-binding fold (THDP-binding)"/>
    <property type="match status" value="1"/>
</dbReference>
<dbReference type="EMBL" id="JACHOU010000002">
    <property type="protein sequence ID" value="MBB6353769.1"/>
    <property type="molecule type" value="Genomic_DNA"/>
</dbReference>
<dbReference type="InterPro" id="IPR029061">
    <property type="entry name" value="THDP-binding"/>
</dbReference>
<dbReference type="AlphaFoldDB" id="A0A7X0F625"/>
<evidence type="ECO:0000256" key="2">
    <source>
        <dbReference type="ARBA" id="ARBA00007131"/>
    </source>
</evidence>
<evidence type="ECO:0000259" key="4">
    <source>
        <dbReference type="Pfam" id="PF00456"/>
    </source>
</evidence>